<feature type="region of interest" description="Disordered" evidence="23">
    <location>
        <begin position="2440"/>
        <end position="2492"/>
    </location>
</feature>
<dbReference type="FunCoup" id="A0A6J2W649">
    <property type="interactions" value="955"/>
</dbReference>
<dbReference type="CDD" id="cd15589">
    <property type="entry name" value="PHD1_KMT2B"/>
    <property type="match status" value="1"/>
</dbReference>
<dbReference type="CDD" id="cd15593">
    <property type="entry name" value="PHD3_KMT2B"/>
    <property type="match status" value="1"/>
</dbReference>
<evidence type="ECO:0000256" key="2">
    <source>
        <dbReference type="ARBA" id="ARBA00022499"/>
    </source>
</evidence>
<protein>
    <recommendedName>
        <fullName evidence="19">[histone H3]-lysine(4) N-methyltransferase</fullName>
        <ecNumber evidence="19">2.1.1.364</ecNumber>
    </recommendedName>
</protein>
<feature type="domain" description="CXXC-type" evidence="27">
    <location>
        <begin position="500"/>
        <end position="547"/>
    </location>
</feature>
<feature type="compositionally biased region" description="Acidic residues" evidence="23">
    <location>
        <begin position="2605"/>
        <end position="2616"/>
    </location>
</feature>
<sequence length="2928" mass="323651">MSEELNLDFTDIQPGKVKCIKNIKHFIMPVVSARSSRVIKTPKRFMDEADMSVLPSRGSQKKGHRISSHTRGDRKQEDLEGDKPFSPLTLSEDDNLTEAQSNVSVSSTKEPKSEPTDEKESVAEEKLTGKRRSLLRDPNFKWCSPETTGVDVYNFDNEIEKERESLLIAKDPLRNSSVNDPPLRKKKKSVMFNKKTSNRKIYKKFKDKFNRDPIMRKKKDLVDVTSRSNSPPVEVKKVRLEEGTSVIETLSDTKKDKDKLKIEDLNTPGVVRKVSICVRALAPNLLSKHLGSNVQRNSDDAKEADTALPDKSTDTENVHLDEPGDQNPPKDICRVVENDVDSEAKVAAQRIHLTGANKRMFNLLKKAKVQLIKIDQQKQQRSSGLLTEERVKRRRRRQKDAPEGDCTNSTDAPQGQEVQRGGPRIKHVCRAAAVVLGQPRAMVPADIPRLSALPLHERSGISPSPAAKGSGSQSDPDSPVLPEPPRVPKFRRGGRSFGPFGLRSRRCGECKGCLHEEDCGKCMNCLDKPKFGGPNTKRQCCVYKRCDQIEERKALRLSGKLHKGHIKRRWSSVSAGPSSNEDEEGTEGGGQDLAIGDGQSPSVRKQPRRCVKNRSFCNLLDYDSDLDTFGGSSSASPSRRRTSMPRNTDFVSLDDFLGDGLVDGARHRRSGFHRAPPIRRKPEKSPQEETPPSVLAALANGFAQREKEPSEPTHKIRVDFKEDCNVDTVWRTGGLSILSSIPLMPQYVCLLCASKGQHEMLHCQVCCEPFHSFCLDPAERPQEENKENWCCRCCKFCRVCGRKNKHSKPLLECERCQNCYHPSCLGPNYPKLSKRRKAWVCMTCIRCRSCGGTPGKSWDTEWNHEKGFCPDCTKLYDQGNYCTICFKCYEDNDYDSQMMQCATCNHWVHAKCEGLTDDLYEILSSLPESVVYSCQPCSRTQPGEEVEREAGGWRELLHVELRSGIEKVLACLLTSTLTQHLVTCSECSVEDDPETGLDGLPVCDLHAVGKKFDRGLYTTLKSFHEDVVSVIRKQLEEEDSLPEDQRPTALARSYYLKLLEEVFSWFNSQDPKVWDPRSKHIPVGMLSNAVMPPTNEHIYAQWCEREEARSILRRGNIGHLDVKMETEPEPSTPLSHKLPKNLSPRNLSALPLKLKAGRKIRLSKADLDTGWSKEDERQCALCQKYGDAKSSDAGRLLYLGQNEWAHVNCSMWSAEVFEEDNGVLMHVHSAVARGRLMRCERCNQTGATVGCCLTSCQSNYHFMCARSQNCVFQDDKKVYCYKHRDLISGKMITGQGFEVLRRVYVDFEGITLRRKFLTGLEPESISLMIGSLQVNKLGKLTELSASQGKLFPVGYECSRWYWSTVNPLRRCKYTFRVREVRPPVQEKPVEEMPDQGENHTIAHSPCPQSETETRVVEITLPSPSVEANSSTASSVAKRDLGARLRVPAYGQTRRPTGGMSRPLPSPGTAPAKSHHILTISDLDDTRKPRRHSPHPQNTAARGHMSSSTLASSSGPIPLRAGSSIPQKTSQPAFPLFPLGATENILTCPSVRSSGRSASSVRGTGTVVPHSTSGLFSQSPLQSDTGSRPSSNQSLSSTTHHSSRPRLPFEQLNAVELPSSFLASSQAAANGNLPIDDFDSSHMGGQLVSDQEFHTSLHLDSEMSSDLKTELEIEESLVNEGVAMNCSAQIVVEGEENQEDFWDRDPEDRKVEKSVNRVPRTADSSREDWGNTSSDEDESYFDFSRTVVTRKTQGDSSYDPTSPSLRPIPQVDGVDDGTESDSSVANNETRNIKNSSQAQNPAQTLPSQVGSTSNGPCMDLVGPETLAFSKQSETSVKLDSTLSFEATLKEESFGSKHSDDTKVDHCFLPLKSIRSLKVPGNVDSSTTHSQNGANIVFLEAQYGSDGIGQTSKESQESFQETKATFVDPTNSNTTHLEDFPRSTLDVNSGTSVVLEKCDPPSPNASFTELVPVQEDPSIDTLSPTDTKEVYLDPNSGHFVSSRDGSMIYPNHMSEGAEDATVRAPVNGDHDSVLDPHQLCSDSLRKSPKSSTPVEVLQGNVSTQPFFTTFSSPPTPQISVYPVQSTEAKTVLPPMESFRTKPLPAADPRVSTLKVPCGTMSFAAAKLPSQPDQVQAVTSGPSVALGSLGHVSGTVSVPVYPNFSHPSNSSSAGIVSAPPSITSQPSTQCQPMHSILQPATSPIFINGYNSVPMQSETSSGRTISINFSTPRPAMEPQQQVLTQALPGHAILTVKEVGGPNVDPTPHVLLVNRLGQIFVKNPESNTFKLPTPNSPSYNCVTQIANLLQSNALSATLAAAGNLSAMTGTTIPTGVPRMVTPVIQNSNTITQLLTQNNKGTVAPTEVKKARKNSKASSEGGVPRIKNLGKKKECSTSKRTKSGDAQRSLGSKSARRIKTCIDPPKSLDSAQAIINQAMASYYDPSRTGSSILSSSKPHSTSPEGRAQSGSSETFTQPESSESQLSVPRPRTQVRIKRVSSFSDRIAIKKSKSDFFEPDISSGPEDSHKSSSAVVSRSGGVRIKAPSVKGVLDLDKVNDDRSSDSDNTRPGPWDRLSMSRTGDSSKTPPWDVVGRGALTDWSKYSGMISCSEDELPPSDTDDQSSPSRDQPHLRFEITSDDGFSVEADSIEVAWRAVIDGVQEARAAARLRQLCFSGKTGARMMGLLHDAVVYLIEQLEGAKRCQRHIFRFHKQASQEEDLPVNPSGCARSEVYLRKSTFDMFNFLASQHRQLPDYGPYDEEEDEVPFKLTRRATSLELPMAMRFRHLERTSKEAVGVYRSAIHGRGLFCKRNIDAGEMVIEYSGIVIRSVLTDKREKYYDGKGIGCYMFRIDDFDVVDATMHGNAARFINHSCEPNCYSRVINVEGQKHIVIFALRKIYRGEELTYDYKFPIEDESNKLSCNCGARRCRRFLN</sequence>
<dbReference type="InterPro" id="IPR013083">
    <property type="entry name" value="Znf_RING/FYVE/PHD"/>
</dbReference>
<dbReference type="SUPFAM" id="SSF57903">
    <property type="entry name" value="FYVE/PHD zinc finger"/>
    <property type="match status" value="3"/>
</dbReference>
<dbReference type="InParanoid" id="A0A6J2W649"/>
<dbReference type="InterPro" id="IPR036427">
    <property type="entry name" value="Bromodomain-like_sf"/>
</dbReference>
<dbReference type="RefSeq" id="XP_030638866.1">
    <property type="nucleotide sequence ID" value="XM_030783006.1"/>
</dbReference>
<feature type="region of interest" description="Disordered" evidence="23">
    <location>
        <begin position="1696"/>
        <end position="1817"/>
    </location>
</feature>
<keyword evidence="4" id="KW-0489">Methyltransferase</keyword>
<evidence type="ECO:0000256" key="23">
    <source>
        <dbReference type="SAM" id="MobiDB-lite"/>
    </source>
</evidence>
<evidence type="ECO:0000259" key="25">
    <source>
        <dbReference type="PROSITE" id="PS50280"/>
    </source>
</evidence>
<dbReference type="PANTHER" id="PTHR45838">
    <property type="entry name" value="HISTONE-LYSINE-N-METHYLTRANSFERASE 2 KMT2 FAMILY MEMBER"/>
    <property type="match status" value="1"/>
</dbReference>
<accession>A0A6J2W649</accession>
<reference evidence="30" key="1">
    <citation type="submission" date="2025-08" db="UniProtKB">
        <authorList>
            <consortium name="RefSeq"/>
        </authorList>
    </citation>
    <scope>IDENTIFICATION</scope>
</reference>
<evidence type="ECO:0000256" key="18">
    <source>
        <dbReference type="ARBA" id="ARBA00023242"/>
    </source>
</evidence>
<feature type="compositionally biased region" description="Polar residues" evidence="23">
    <location>
        <begin position="1779"/>
        <end position="1814"/>
    </location>
</feature>
<dbReference type="Gene3D" id="3.30.160.360">
    <property type="match status" value="2"/>
</dbReference>
<evidence type="ECO:0000256" key="3">
    <source>
        <dbReference type="ARBA" id="ARBA00022553"/>
    </source>
</evidence>
<feature type="region of interest" description="Disordered" evidence="23">
    <location>
        <begin position="1388"/>
        <end position="1409"/>
    </location>
</feature>
<keyword evidence="29" id="KW-1185">Reference proteome</keyword>
<feature type="compositionally biased region" description="Polar residues" evidence="23">
    <location>
        <begin position="2441"/>
        <end position="2480"/>
    </location>
</feature>
<evidence type="ECO:0000313" key="29">
    <source>
        <dbReference type="Proteomes" id="UP000504632"/>
    </source>
</evidence>
<feature type="domain" description="SET" evidence="25">
    <location>
        <begin position="2788"/>
        <end position="2904"/>
    </location>
</feature>
<evidence type="ECO:0000256" key="4">
    <source>
        <dbReference type="ARBA" id="ARBA00022603"/>
    </source>
</evidence>
<keyword evidence="3" id="KW-0597">Phosphoprotein</keyword>
<dbReference type="GO" id="GO:0035097">
    <property type="term" value="C:histone methyltransferase complex"/>
    <property type="evidence" value="ECO:0007669"/>
    <property type="project" value="TreeGrafter"/>
</dbReference>
<organism evidence="29 30">
    <name type="scientific">Chanos chanos</name>
    <name type="common">Milkfish</name>
    <name type="synonym">Mugil chanos</name>
    <dbReference type="NCBI Taxonomy" id="29144"/>
    <lineage>
        <taxon>Eukaryota</taxon>
        <taxon>Metazoa</taxon>
        <taxon>Chordata</taxon>
        <taxon>Craniata</taxon>
        <taxon>Vertebrata</taxon>
        <taxon>Euteleostomi</taxon>
        <taxon>Actinopterygii</taxon>
        <taxon>Neopterygii</taxon>
        <taxon>Teleostei</taxon>
        <taxon>Ostariophysi</taxon>
        <taxon>Gonorynchiformes</taxon>
        <taxon>Chanidae</taxon>
        <taxon>Chanos</taxon>
    </lineage>
</organism>
<evidence type="ECO:0000256" key="15">
    <source>
        <dbReference type="ARBA" id="ARBA00023117"/>
    </source>
</evidence>
<dbReference type="InterPro" id="IPR001965">
    <property type="entry name" value="Znf_PHD"/>
</dbReference>
<dbReference type="PROSITE" id="PS50868">
    <property type="entry name" value="POST_SET"/>
    <property type="match status" value="1"/>
</dbReference>
<dbReference type="Gene3D" id="3.30.40.10">
    <property type="entry name" value="Zinc/RING finger domain, C3HC4 (zinc finger)"/>
    <property type="match status" value="3"/>
</dbReference>
<feature type="region of interest" description="Disordered" evidence="23">
    <location>
        <begin position="49"/>
        <end position="130"/>
    </location>
</feature>
<evidence type="ECO:0000256" key="5">
    <source>
        <dbReference type="ARBA" id="ARBA00022679"/>
    </source>
</evidence>
<evidence type="ECO:0000256" key="11">
    <source>
        <dbReference type="ARBA" id="ARBA00022843"/>
    </source>
</evidence>
<dbReference type="CDD" id="cd15664">
    <property type="entry name" value="ePHD_KMT2A_like"/>
    <property type="match status" value="1"/>
</dbReference>
<keyword evidence="11" id="KW-0832">Ubl conjugation</keyword>
<evidence type="ECO:0000256" key="14">
    <source>
        <dbReference type="ARBA" id="ARBA00023015"/>
    </source>
</evidence>
<feature type="region of interest" description="Disordered" evidence="23">
    <location>
        <begin position="291"/>
        <end position="332"/>
    </location>
</feature>
<feature type="compositionally biased region" description="Polar residues" evidence="23">
    <location>
        <begin position="97"/>
        <end position="108"/>
    </location>
</feature>
<comment type="subcellular location">
    <subcellularLocation>
        <location evidence="1">Nucleus</location>
    </subcellularLocation>
</comment>
<evidence type="ECO:0000256" key="1">
    <source>
        <dbReference type="ARBA" id="ARBA00004123"/>
    </source>
</evidence>
<feature type="region of interest" description="Disordered" evidence="23">
    <location>
        <begin position="1447"/>
        <end position="1528"/>
    </location>
</feature>
<evidence type="ECO:0000256" key="7">
    <source>
        <dbReference type="ARBA" id="ARBA00022723"/>
    </source>
</evidence>
<dbReference type="InterPro" id="IPR011011">
    <property type="entry name" value="Znf_FYVE_PHD"/>
</dbReference>
<feature type="region of interest" description="Disordered" evidence="23">
    <location>
        <begin position="2509"/>
        <end position="2533"/>
    </location>
</feature>
<dbReference type="PROSITE" id="PS51805">
    <property type="entry name" value="EPHD"/>
    <property type="match status" value="1"/>
</dbReference>
<evidence type="ECO:0000256" key="17">
    <source>
        <dbReference type="ARBA" id="ARBA00023163"/>
    </source>
</evidence>
<dbReference type="Gene3D" id="2.170.270.10">
    <property type="entry name" value="SET domain"/>
    <property type="match status" value="1"/>
</dbReference>
<feature type="domain" description="PHD-type" evidence="24">
    <location>
        <begin position="746"/>
        <end position="797"/>
    </location>
</feature>
<feature type="domain" description="PHD-type" evidence="24">
    <location>
        <begin position="879"/>
        <end position="940"/>
    </location>
</feature>
<dbReference type="EC" id="2.1.1.364" evidence="19"/>
<feature type="compositionally biased region" description="Basic and acidic residues" evidence="23">
    <location>
        <begin position="109"/>
        <end position="130"/>
    </location>
</feature>
<feature type="compositionally biased region" description="Basic and acidic residues" evidence="23">
    <location>
        <begin position="311"/>
        <end position="322"/>
    </location>
</feature>
<feature type="compositionally biased region" description="Basic and acidic residues" evidence="23">
    <location>
        <begin position="1700"/>
        <end position="1714"/>
    </location>
</feature>
<evidence type="ECO:0000256" key="21">
    <source>
        <dbReference type="ARBA" id="ARBA00050089"/>
    </source>
</evidence>
<feature type="compositionally biased region" description="Basic and acidic residues" evidence="23">
    <location>
        <begin position="2385"/>
        <end position="2399"/>
    </location>
</feature>
<feature type="region of interest" description="Disordered" evidence="23">
    <location>
        <begin position="456"/>
        <end position="498"/>
    </location>
</feature>
<feature type="compositionally biased region" description="Low complexity" evidence="23">
    <location>
        <begin position="2524"/>
        <end position="2533"/>
    </location>
</feature>
<keyword evidence="18" id="KW-0539">Nucleus</keyword>
<dbReference type="PROSITE" id="PS50280">
    <property type="entry name" value="SET"/>
    <property type="match status" value="1"/>
</dbReference>
<comment type="catalytic activity">
    <reaction evidence="20">
        <text>L-lysyl(4)-[histone H3] + S-adenosyl-L-methionine = N(6)-methyl-L-lysyl(4)-[histone H3] + S-adenosyl-L-homocysteine + H(+)</text>
        <dbReference type="Rhea" id="RHEA:60264"/>
        <dbReference type="Rhea" id="RHEA-COMP:15543"/>
        <dbReference type="Rhea" id="RHEA-COMP:15547"/>
        <dbReference type="ChEBI" id="CHEBI:15378"/>
        <dbReference type="ChEBI" id="CHEBI:29969"/>
        <dbReference type="ChEBI" id="CHEBI:57856"/>
        <dbReference type="ChEBI" id="CHEBI:59789"/>
        <dbReference type="ChEBI" id="CHEBI:61929"/>
        <dbReference type="EC" id="2.1.1.364"/>
    </reaction>
    <physiologicalReaction direction="left-to-right" evidence="20">
        <dbReference type="Rhea" id="RHEA:60265"/>
    </physiologicalReaction>
</comment>
<evidence type="ECO:0000259" key="27">
    <source>
        <dbReference type="PROSITE" id="PS51058"/>
    </source>
</evidence>
<dbReference type="SMART" id="SM00541">
    <property type="entry name" value="FYRN"/>
    <property type="match status" value="1"/>
</dbReference>
<dbReference type="Pfam" id="PF00856">
    <property type="entry name" value="SET"/>
    <property type="match status" value="1"/>
</dbReference>
<evidence type="ECO:0000256" key="19">
    <source>
        <dbReference type="ARBA" id="ARBA00023620"/>
    </source>
</evidence>
<dbReference type="GeneID" id="115819497"/>
<keyword evidence="5" id="KW-0808">Transferase</keyword>
<feature type="compositionally biased region" description="Basic and acidic residues" evidence="23">
    <location>
        <begin position="70"/>
        <end position="83"/>
    </location>
</feature>
<dbReference type="InterPro" id="IPR034732">
    <property type="entry name" value="EPHD"/>
</dbReference>
<feature type="region of interest" description="Disordered" evidence="23">
    <location>
        <begin position="2603"/>
        <end position="2627"/>
    </location>
</feature>
<dbReference type="InterPro" id="IPR019787">
    <property type="entry name" value="Znf_PHD-finger"/>
</dbReference>
<evidence type="ECO:0000256" key="8">
    <source>
        <dbReference type="ARBA" id="ARBA00022737"/>
    </source>
</evidence>
<keyword evidence="13" id="KW-0007">Acetylation</keyword>
<dbReference type="OrthoDB" id="308383at2759"/>
<dbReference type="GO" id="GO:0008270">
    <property type="term" value="F:zinc ion binding"/>
    <property type="evidence" value="ECO:0007669"/>
    <property type="project" value="UniProtKB-KW"/>
</dbReference>
<dbReference type="Pfam" id="PF05964">
    <property type="entry name" value="FYRN"/>
    <property type="match status" value="1"/>
</dbReference>
<dbReference type="FunFam" id="3.30.40.10:FF:000071">
    <property type="entry name" value="Histone-lysine N-methyltransferase"/>
    <property type="match status" value="1"/>
</dbReference>
<feature type="region of interest" description="Disordered" evidence="23">
    <location>
        <begin position="2356"/>
        <end position="2418"/>
    </location>
</feature>
<dbReference type="InterPro" id="IPR046341">
    <property type="entry name" value="SET_dom_sf"/>
</dbReference>
<feature type="region of interest" description="Disordered" evidence="23">
    <location>
        <begin position="2548"/>
        <end position="2586"/>
    </location>
</feature>
<keyword evidence="7" id="KW-0479">Metal-binding</keyword>
<dbReference type="SMART" id="SM00542">
    <property type="entry name" value="FYRC"/>
    <property type="match status" value="1"/>
</dbReference>
<dbReference type="Pfam" id="PF13771">
    <property type="entry name" value="zf-HC5HC2H"/>
    <property type="match status" value="1"/>
</dbReference>
<keyword evidence="15" id="KW-0103">Bromodomain</keyword>
<feature type="domain" description="Post-SET" evidence="26">
    <location>
        <begin position="2912"/>
        <end position="2928"/>
    </location>
</feature>
<evidence type="ECO:0000259" key="24">
    <source>
        <dbReference type="PROSITE" id="PS50016"/>
    </source>
</evidence>
<gene>
    <name evidence="30" type="primary">kmt2bb</name>
</gene>
<dbReference type="PROSITE" id="PS50016">
    <property type="entry name" value="ZF_PHD_2"/>
    <property type="match status" value="3"/>
</dbReference>
<feature type="compositionally biased region" description="Basic and acidic residues" evidence="23">
    <location>
        <begin position="2548"/>
        <end position="2561"/>
    </location>
</feature>
<evidence type="ECO:0000259" key="28">
    <source>
        <dbReference type="PROSITE" id="PS51805"/>
    </source>
</evidence>
<evidence type="ECO:0000256" key="13">
    <source>
        <dbReference type="ARBA" id="ARBA00022990"/>
    </source>
</evidence>
<dbReference type="Pfam" id="PF05965">
    <property type="entry name" value="FYRC"/>
    <property type="match status" value="1"/>
</dbReference>
<evidence type="ECO:0000256" key="22">
    <source>
        <dbReference type="PROSITE-ProRule" id="PRU00509"/>
    </source>
</evidence>
<dbReference type="PROSITE" id="PS51543">
    <property type="entry name" value="FYRC"/>
    <property type="match status" value="1"/>
</dbReference>
<keyword evidence="9 22" id="KW-0863">Zinc-finger</keyword>
<feature type="region of interest" description="Disordered" evidence="23">
    <location>
        <begin position="1550"/>
        <end position="1605"/>
    </location>
</feature>
<evidence type="ECO:0000256" key="9">
    <source>
        <dbReference type="ARBA" id="ARBA00022771"/>
    </source>
</evidence>
<dbReference type="InterPro" id="IPR002857">
    <property type="entry name" value="Znf_CXXC"/>
</dbReference>
<dbReference type="PROSITE" id="PS51058">
    <property type="entry name" value="ZF_CXXC"/>
    <property type="match status" value="1"/>
</dbReference>
<feature type="compositionally biased region" description="Low complexity" evidence="23">
    <location>
        <begin position="1550"/>
        <end position="1565"/>
    </location>
</feature>
<dbReference type="Pfam" id="PF00628">
    <property type="entry name" value="PHD"/>
    <property type="match status" value="2"/>
</dbReference>
<dbReference type="SMART" id="SM00317">
    <property type="entry name" value="SET"/>
    <property type="match status" value="1"/>
</dbReference>
<feature type="compositionally biased region" description="Polar residues" evidence="23">
    <location>
        <begin position="2572"/>
        <end position="2581"/>
    </location>
</feature>
<dbReference type="Proteomes" id="UP000504632">
    <property type="component" value="Chromosome 8"/>
</dbReference>
<keyword evidence="2" id="KW-1017">Isopeptide bond</keyword>
<keyword evidence="8" id="KW-0677">Repeat</keyword>
<feature type="compositionally biased region" description="Polar residues" evidence="23">
    <location>
        <begin position="406"/>
        <end position="417"/>
    </location>
</feature>
<dbReference type="InterPro" id="IPR047219">
    <property type="entry name" value="KMT2A_2B_SET"/>
</dbReference>
<feature type="domain" description="PHD-type" evidence="24">
    <location>
        <begin position="794"/>
        <end position="847"/>
    </location>
</feature>
<feature type="domain" description="PHD-type" evidence="28">
    <location>
        <begin position="1176"/>
        <end position="1284"/>
    </location>
</feature>
<keyword evidence="10" id="KW-0862">Zinc</keyword>
<dbReference type="GO" id="GO:0045893">
    <property type="term" value="P:positive regulation of DNA-templated transcription"/>
    <property type="evidence" value="ECO:0007669"/>
    <property type="project" value="TreeGrafter"/>
</dbReference>
<dbReference type="FunFam" id="2.170.270.10:FF:000004">
    <property type="entry name" value="Histone-lysine N-methyltransferase"/>
    <property type="match status" value="1"/>
</dbReference>
<dbReference type="FunFam" id="3.30.40.10:FF:000089">
    <property type="entry name" value="Histone-lysine N-methyltransferase"/>
    <property type="match status" value="1"/>
</dbReference>
<dbReference type="FunFam" id="3.30.160.360:FF:000009">
    <property type="entry name" value="Histone-lysine N-methyltransferase"/>
    <property type="match status" value="1"/>
</dbReference>
<evidence type="ECO:0000256" key="10">
    <source>
        <dbReference type="ARBA" id="ARBA00022833"/>
    </source>
</evidence>
<evidence type="ECO:0000256" key="16">
    <source>
        <dbReference type="ARBA" id="ARBA00023125"/>
    </source>
</evidence>
<evidence type="ECO:0000313" key="30">
    <source>
        <dbReference type="RefSeq" id="XP_030638866.1"/>
    </source>
</evidence>
<proteinExistence type="predicted"/>
<comment type="catalytic activity">
    <reaction evidence="21">
        <text>N(6)-methyl-L-lysyl(4)-[histone H3] + S-adenosyl-L-methionine = N(6),N(6)-dimethyl-L-lysyl(4)-[histone H3] + S-adenosyl-L-homocysteine + H(+)</text>
        <dbReference type="Rhea" id="RHEA:60268"/>
        <dbReference type="Rhea" id="RHEA-COMP:15540"/>
        <dbReference type="Rhea" id="RHEA-COMP:15543"/>
        <dbReference type="ChEBI" id="CHEBI:15378"/>
        <dbReference type="ChEBI" id="CHEBI:57856"/>
        <dbReference type="ChEBI" id="CHEBI:59789"/>
        <dbReference type="ChEBI" id="CHEBI:61929"/>
        <dbReference type="ChEBI" id="CHEBI:61976"/>
    </reaction>
    <physiologicalReaction direction="left-to-right" evidence="21">
        <dbReference type="Rhea" id="RHEA:60269"/>
    </physiologicalReaction>
</comment>
<evidence type="ECO:0000256" key="6">
    <source>
        <dbReference type="ARBA" id="ARBA00022691"/>
    </source>
</evidence>
<dbReference type="PANTHER" id="PTHR45838:SF3">
    <property type="entry name" value="HISTONE-LYSINE N-METHYLTRANSFERASE 2B"/>
    <property type="match status" value="1"/>
</dbReference>
<feature type="region of interest" description="Disordered" evidence="23">
    <location>
        <begin position="667"/>
        <end position="692"/>
    </location>
</feature>
<dbReference type="GO" id="GO:0032259">
    <property type="term" value="P:methylation"/>
    <property type="evidence" value="ECO:0007669"/>
    <property type="project" value="UniProtKB-KW"/>
</dbReference>
<keyword evidence="14" id="KW-0805">Transcription regulation</keyword>
<evidence type="ECO:0000259" key="26">
    <source>
        <dbReference type="PROSITE" id="PS50868"/>
    </source>
</evidence>
<feature type="region of interest" description="Disordered" evidence="23">
    <location>
        <begin position="375"/>
        <end position="423"/>
    </location>
</feature>
<name>A0A6J2W649_CHACN</name>
<dbReference type="Pfam" id="PF02008">
    <property type="entry name" value="zf-CXXC"/>
    <property type="match status" value="1"/>
</dbReference>
<keyword evidence="12" id="KW-0156">Chromatin regulator</keyword>
<dbReference type="CTD" id="566825"/>
<feature type="compositionally biased region" description="Basic residues" evidence="23">
    <location>
        <begin position="667"/>
        <end position="682"/>
    </location>
</feature>
<dbReference type="GO" id="GO:0140945">
    <property type="term" value="F:histone H3K4 monomethyltransferase activity"/>
    <property type="evidence" value="ECO:0007669"/>
    <property type="project" value="UniProtKB-EC"/>
</dbReference>
<keyword evidence="16" id="KW-0238">DNA-binding</keyword>
<dbReference type="FunFam" id="3.30.40.10:FF:000002">
    <property type="entry name" value="Histone-lysine N-methyltransferase"/>
    <property type="match status" value="1"/>
</dbReference>
<keyword evidence="6" id="KW-0949">S-adenosyl-L-methionine</keyword>
<feature type="region of interest" description="Disordered" evidence="23">
    <location>
        <begin position="566"/>
        <end position="607"/>
    </location>
</feature>
<dbReference type="CDD" id="cd19170">
    <property type="entry name" value="SET_KMT2A_2B"/>
    <property type="match status" value="1"/>
</dbReference>
<dbReference type="Gene3D" id="1.20.920.10">
    <property type="entry name" value="Bromodomain-like"/>
    <property type="match status" value="1"/>
</dbReference>
<feature type="compositionally biased region" description="Polar residues" evidence="23">
    <location>
        <begin position="1745"/>
        <end position="1763"/>
    </location>
</feature>
<dbReference type="InterPro" id="IPR003616">
    <property type="entry name" value="Post-SET_dom"/>
</dbReference>
<feature type="compositionally biased region" description="Basic residues" evidence="23">
    <location>
        <begin position="59"/>
        <end position="68"/>
    </location>
</feature>
<dbReference type="PROSITE" id="PS51542">
    <property type="entry name" value="FYRN"/>
    <property type="match status" value="1"/>
</dbReference>
<keyword evidence="17" id="KW-0804">Transcription</keyword>
<evidence type="ECO:0000256" key="20">
    <source>
        <dbReference type="ARBA" id="ARBA00049353"/>
    </source>
</evidence>
<dbReference type="InterPro" id="IPR003889">
    <property type="entry name" value="FYrich_C"/>
</dbReference>
<dbReference type="GO" id="GO:0003677">
    <property type="term" value="F:DNA binding"/>
    <property type="evidence" value="ECO:0007669"/>
    <property type="project" value="UniProtKB-KW"/>
</dbReference>
<feature type="compositionally biased region" description="Polar residues" evidence="23">
    <location>
        <begin position="1568"/>
        <end position="1599"/>
    </location>
</feature>
<feature type="compositionally biased region" description="Polar residues" evidence="23">
    <location>
        <begin position="1494"/>
        <end position="1514"/>
    </location>
</feature>
<dbReference type="FunFam" id="1.20.920.10:FF:000040">
    <property type="entry name" value="Histone-lysine N-methyltransferase"/>
    <property type="match status" value="1"/>
</dbReference>
<dbReference type="SUPFAM" id="SSF82199">
    <property type="entry name" value="SET domain"/>
    <property type="match status" value="1"/>
</dbReference>
<dbReference type="SMART" id="SM00249">
    <property type="entry name" value="PHD"/>
    <property type="match status" value="4"/>
</dbReference>
<evidence type="ECO:0000256" key="12">
    <source>
        <dbReference type="ARBA" id="ARBA00022853"/>
    </source>
</evidence>
<dbReference type="InterPro" id="IPR003888">
    <property type="entry name" value="FYrich_N"/>
</dbReference>
<dbReference type="InterPro" id="IPR001214">
    <property type="entry name" value="SET_dom"/>
</dbReference>